<keyword evidence="13 19" id="KW-0249">Electron transport</keyword>
<keyword evidence="14 22" id="KW-1133">Transmembrane helix</keyword>
<feature type="binding site" description="covalent" evidence="21">
    <location>
        <position position="232"/>
    </location>
    <ligand>
        <name>heme c</name>
        <dbReference type="ChEBI" id="CHEBI:61717"/>
        <label>2</label>
    </ligand>
</feature>
<evidence type="ECO:0000256" key="6">
    <source>
        <dbReference type="ARBA" id="ARBA00022519"/>
    </source>
</evidence>
<feature type="binding site" description="covalent" evidence="21">
    <location>
        <position position="146"/>
    </location>
    <ligand>
        <name>heme c</name>
        <dbReference type="ChEBI" id="CHEBI:61717"/>
        <label>1</label>
    </ligand>
</feature>
<feature type="domain" description="Cytochrome c" evidence="23">
    <location>
        <begin position="130"/>
        <end position="210"/>
    </location>
</feature>
<dbReference type="InterPro" id="IPR050597">
    <property type="entry name" value="Cytochrome_c_Oxidase_Subunit"/>
</dbReference>
<keyword evidence="25" id="KW-1185">Reference proteome</keyword>
<dbReference type="InterPro" id="IPR038414">
    <property type="entry name" value="CcoP_N_sf"/>
</dbReference>
<evidence type="ECO:0000256" key="16">
    <source>
        <dbReference type="ARBA" id="ARBA00023004"/>
    </source>
</evidence>
<dbReference type="PANTHER" id="PTHR33751:SF1">
    <property type="entry name" value="CBB3-TYPE CYTOCHROME C OXIDASE SUBUNIT FIXP"/>
    <property type="match status" value="1"/>
</dbReference>
<keyword evidence="15 19" id="KW-0560">Oxidoreductase</keyword>
<keyword evidence="12 19" id="KW-0375">Hydrogen ion transport</keyword>
<dbReference type="PANTHER" id="PTHR33751">
    <property type="entry name" value="CBB3-TYPE CYTOCHROME C OXIDASE SUBUNIT FIXP"/>
    <property type="match status" value="1"/>
</dbReference>
<keyword evidence="16 19" id="KW-0408">Iron</keyword>
<evidence type="ECO:0000259" key="23">
    <source>
        <dbReference type="PROSITE" id="PS51007"/>
    </source>
</evidence>
<evidence type="ECO:0000256" key="1">
    <source>
        <dbReference type="ARBA" id="ARBA00004533"/>
    </source>
</evidence>
<evidence type="ECO:0000256" key="12">
    <source>
        <dbReference type="ARBA" id="ARBA00022781"/>
    </source>
</evidence>
<evidence type="ECO:0000256" key="22">
    <source>
        <dbReference type="SAM" id="Phobius"/>
    </source>
</evidence>
<evidence type="ECO:0000313" key="24">
    <source>
        <dbReference type="EMBL" id="MBL0421040.1"/>
    </source>
</evidence>
<dbReference type="InterPro" id="IPR032858">
    <property type="entry name" value="CcoP_N"/>
</dbReference>
<reference evidence="24" key="1">
    <citation type="submission" date="2021-01" db="EMBL/GenBank/DDBJ databases">
        <title>Ramlibacter sp. strain AW1 16S ribosomal RNA gene Genome sequencing and assembly.</title>
        <authorList>
            <person name="Kang M."/>
        </authorList>
    </citation>
    <scope>NUCLEOTIDE SEQUENCE</scope>
    <source>
        <strain evidence="24">AW1</strain>
    </source>
</reference>
<gene>
    <name evidence="24" type="primary">ccoP</name>
    <name evidence="24" type="ORF">JI739_11840</name>
</gene>
<accession>A0A937D3T1</accession>
<evidence type="ECO:0000256" key="15">
    <source>
        <dbReference type="ARBA" id="ARBA00023002"/>
    </source>
</evidence>
<dbReference type="PIRSF" id="PIRSF000006">
    <property type="entry name" value="Cbb3-Cox_fixP"/>
    <property type="match status" value="1"/>
</dbReference>
<dbReference type="GO" id="GO:0016491">
    <property type="term" value="F:oxidoreductase activity"/>
    <property type="evidence" value="ECO:0007669"/>
    <property type="project" value="UniProtKB-KW"/>
</dbReference>
<dbReference type="GO" id="GO:0020037">
    <property type="term" value="F:heme binding"/>
    <property type="evidence" value="ECO:0007669"/>
    <property type="project" value="InterPro"/>
</dbReference>
<evidence type="ECO:0000256" key="18">
    <source>
        <dbReference type="ARBA" id="ARBA00023136"/>
    </source>
</evidence>
<comment type="pathway">
    <text evidence="2 19">Energy metabolism; oxidative phosphorylation.</text>
</comment>
<comment type="cofactor">
    <cofactor evidence="19 21">
        <name>heme c</name>
        <dbReference type="ChEBI" id="CHEBI:61717"/>
    </cofactor>
    <text evidence="19 21">Binds 2 heme C groups per subunit.</text>
</comment>
<keyword evidence="5 19" id="KW-1003">Cell membrane</keyword>
<dbReference type="GO" id="GO:0009055">
    <property type="term" value="F:electron transfer activity"/>
    <property type="evidence" value="ECO:0007669"/>
    <property type="project" value="InterPro"/>
</dbReference>
<evidence type="ECO:0000256" key="10">
    <source>
        <dbReference type="ARBA" id="ARBA00022723"/>
    </source>
</evidence>
<keyword evidence="18 19" id="KW-0472">Membrane</keyword>
<dbReference type="EMBL" id="JAEQNA010000003">
    <property type="protein sequence ID" value="MBL0421040.1"/>
    <property type="molecule type" value="Genomic_DNA"/>
</dbReference>
<proteinExistence type="inferred from homology"/>
<dbReference type="Pfam" id="PF13442">
    <property type="entry name" value="Cytochrome_CBB3"/>
    <property type="match status" value="2"/>
</dbReference>
<evidence type="ECO:0000256" key="7">
    <source>
        <dbReference type="ARBA" id="ARBA00022617"/>
    </source>
</evidence>
<evidence type="ECO:0000256" key="14">
    <source>
        <dbReference type="ARBA" id="ARBA00022989"/>
    </source>
</evidence>
<comment type="caution">
    <text evidence="24">The sequence shown here is derived from an EMBL/GenBank/DDBJ whole genome shotgun (WGS) entry which is preliminary data.</text>
</comment>
<evidence type="ECO:0000256" key="8">
    <source>
        <dbReference type="ARBA" id="ARBA00022660"/>
    </source>
</evidence>
<evidence type="ECO:0000256" key="9">
    <source>
        <dbReference type="ARBA" id="ARBA00022692"/>
    </source>
</evidence>
<evidence type="ECO:0000256" key="20">
    <source>
        <dbReference type="PIRSR" id="PIRSR000006-1"/>
    </source>
</evidence>
<dbReference type="SUPFAM" id="SSF46626">
    <property type="entry name" value="Cytochrome c"/>
    <property type="match status" value="2"/>
</dbReference>
<feature type="transmembrane region" description="Helical" evidence="22">
    <location>
        <begin position="62"/>
        <end position="84"/>
    </location>
</feature>
<keyword evidence="6 19" id="KW-0997">Cell inner membrane</keyword>
<dbReference type="Gene3D" id="6.10.280.130">
    <property type="match status" value="1"/>
</dbReference>
<evidence type="ECO:0000256" key="13">
    <source>
        <dbReference type="ARBA" id="ARBA00022982"/>
    </source>
</evidence>
<dbReference type="InterPro" id="IPR036909">
    <property type="entry name" value="Cyt_c-like_dom_sf"/>
</dbReference>
<feature type="binding site" description="axial binding residue" evidence="20">
    <location>
        <position position="233"/>
    </location>
    <ligand>
        <name>heme c</name>
        <dbReference type="ChEBI" id="CHEBI:61717"/>
        <label>2</label>
    </ligand>
    <ligandPart>
        <name>Fe</name>
        <dbReference type="ChEBI" id="CHEBI:18248"/>
    </ligandPart>
</feature>
<evidence type="ECO:0000256" key="3">
    <source>
        <dbReference type="ARBA" id="ARBA00006113"/>
    </source>
</evidence>
<dbReference type="GO" id="GO:0046872">
    <property type="term" value="F:metal ion binding"/>
    <property type="evidence" value="ECO:0007669"/>
    <property type="project" value="UniProtKB-KW"/>
</dbReference>
<dbReference type="AlphaFoldDB" id="A0A937D3T1"/>
<keyword evidence="10 19" id="KW-0479">Metal-binding</keyword>
<comment type="function">
    <text evidence="19">C-type cytochrome. Part of the cbb3-type cytochrome c oxidase complex.</text>
</comment>
<feature type="binding site" description="covalent" evidence="21">
    <location>
        <position position="143"/>
    </location>
    <ligand>
        <name>heme c</name>
        <dbReference type="ChEBI" id="CHEBI:61717"/>
        <label>1</label>
    </ligand>
</feature>
<dbReference type="PROSITE" id="PS51007">
    <property type="entry name" value="CYTC"/>
    <property type="match status" value="2"/>
</dbReference>
<keyword evidence="7 19" id="KW-0349">Heme</keyword>
<evidence type="ECO:0000256" key="19">
    <source>
        <dbReference type="PIRNR" id="PIRNR000006"/>
    </source>
</evidence>
<dbReference type="Proteomes" id="UP000613011">
    <property type="component" value="Unassembled WGS sequence"/>
</dbReference>
<dbReference type="InterPro" id="IPR009056">
    <property type="entry name" value="Cyt_c-like_dom"/>
</dbReference>
<feature type="binding site" description="covalent" evidence="21">
    <location>
        <position position="229"/>
    </location>
    <ligand>
        <name>heme c</name>
        <dbReference type="ChEBI" id="CHEBI:61717"/>
        <label>2</label>
    </ligand>
</feature>
<feature type="binding site" description="axial binding residue" evidence="20">
    <location>
        <position position="274"/>
    </location>
    <ligand>
        <name>heme c</name>
        <dbReference type="ChEBI" id="CHEBI:61717"/>
        <label>1</label>
    </ligand>
    <ligandPart>
        <name>Fe</name>
        <dbReference type="ChEBI" id="CHEBI:18248"/>
    </ligandPart>
</feature>
<evidence type="ECO:0000256" key="2">
    <source>
        <dbReference type="ARBA" id="ARBA00004673"/>
    </source>
</evidence>
<keyword evidence="9 22" id="KW-0812">Transmembrane</keyword>
<protein>
    <recommendedName>
        <fullName evidence="19">Cbb3-type cytochrome c oxidase subunit</fullName>
    </recommendedName>
</protein>
<keyword evidence="17 19" id="KW-0406">Ion transport</keyword>
<feature type="binding site" description="axial binding residue" evidence="20">
    <location>
        <position position="186"/>
    </location>
    <ligand>
        <name>heme c</name>
        <dbReference type="ChEBI" id="CHEBI:61717"/>
        <label>2</label>
    </ligand>
    <ligandPart>
        <name>Fe</name>
        <dbReference type="ChEBI" id="CHEBI:18248"/>
    </ligandPart>
</feature>
<dbReference type="RefSeq" id="WP_201684096.1">
    <property type="nucleotide sequence ID" value="NZ_JAEQNA010000003.1"/>
</dbReference>
<dbReference type="Gene3D" id="1.10.760.10">
    <property type="entry name" value="Cytochrome c-like domain"/>
    <property type="match status" value="2"/>
</dbReference>
<comment type="subunit">
    <text evidence="19">Component of the cbb3-type cytochrome c oxidase.</text>
</comment>
<evidence type="ECO:0000256" key="4">
    <source>
        <dbReference type="ARBA" id="ARBA00022448"/>
    </source>
</evidence>
<comment type="similarity">
    <text evidence="3 19">Belongs to the CcoP / FixP family.</text>
</comment>
<evidence type="ECO:0000256" key="17">
    <source>
        <dbReference type="ARBA" id="ARBA00023065"/>
    </source>
</evidence>
<feature type="domain" description="Cytochrome c" evidence="23">
    <location>
        <begin position="217"/>
        <end position="297"/>
    </location>
</feature>
<sequence length="318" mass="34804">MSDFNGDFWSVYVAGLTLVSIVACLLLLWITARKKVAADADNTTGHVWDGDLREMNNPMPRWWVWLFVGTIIFSLLYLVAYPGLGSYQGTLGWSTAGNYQKEMERARQQLEPLYAQFTARKPEELAGDVHAMGIGERLFMNNCAQCHGSDARGSKGFPNLADKDWLWGGSPDKIAETLHQGRTGAMPPMGAAVGGADDVKNVAHYVLSLSKAPHDSLRAQLGKSRFTACAACHGMDGKGNTALGAPNLTDDVWLHGWGEQAIINIINNGRTNHMPAQQKLLTPEQIHVLSAYVWGLSNKPECVREAMSPGPFAPRDRP</sequence>
<evidence type="ECO:0000256" key="11">
    <source>
        <dbReference type="ARBA" id="ARBA00022737"/>
    </source>
</evidence>
<keyword evidence="11" id="KW-0677">Repeat</keyword>
<evidence type="ECO:0000313" key="25">
    <source>
        <dbReference type="Proteomes" id="UP000613011"/>
    </source>
</evidence>
<feature type="transmembrane region" description="Helical" evidence="22">
    <location>
        <begin position="12"/>
        <end position="30"/>
    </location>
</feature>
<dbReference type="NCBIfam" id="TIGR00782">
    <property type="entry name" value="ccoP"/>
    <property type="match status" value="1"/>
</dbReference>
<dbReference type="Pfam" id="PF14715">
    <property type="entry name" value="FixP_N"/>
    <property type="match status" value="1"/>
</dbReference>
<feature type="binding site" description="axial binding residue" evidence="20">
    <location>
        <position position="147"/>
    </location>
    <ligand>
        <name>heme c</name>
        <dbReference type="ChEBI" id="CHEBI:61717"/>
        <label>1</label>
    </ligand>
    <ligandPart>
        <name>Fe</name>
        <dbReference type="ChEBI" id="CHEBI:18248"/>
    </ligandPart>
</feature>
<dbReference type="GO" id="GO:0005886">
    <property type="term" value="C:plasma membrane"/>
    <property type="evidence" value="ECO:0007669"/>
    <property type="project" value="UniProtKB-SubCell"/>
</dbReference>
<comment type="subcellular location">
    <subcellularLocation>
        <location evidence="1 19">Cell inner membrane</location>
    </subcellularLocation>
</comment>
<dbReference type="GO" id="GO:1902600">
    <property type="term" value="P:proton transmembrane transport"/>
    <property type="evidence" value="ECO:0007669"/>
    <property type="project" value="UniProtKB-KW"/>
</dbReference>
<evidence type="ECO:0000256" key="5">
    <source>
        <dbReference type="ARBA" id="ARBA00022475"/>
    </source>
</evidence>
<organism evidence="24 25">
    <name type="scientific">Ramlibacter aurantiacus</name>
    <dbReference type="NCBI Taxonomy" id="2801330"/>
    <lineage>
        <taxon>Bacteria</taxon>
        <taxon>Pseudomonadati</taxon>
        <taxon>Pseudomonadota</taxon>
        <taxon>Betaproteobacteria</taxon>
        <taxon>Burkholderiales</taxon>
        <taxon>Comamonadaceae</taxon>
        <taxon>Ramlibacter</taxon>
    </lineage>
</organism>
<keyword evidence="4 19" id="KW-0813">Transport</keyword>
<dbReference type="InterPro" id="IPR004678">
    <property type="entry name" value="Cyt_c_oxidase_cbb3_su3"/>
</dbReference>
<keyword evidence="8 19" id="KW-0679">Respiratory chain</keyword>
<name>A0A937D3T1_9BURK</name>
<evidence type="ECO:0000256" key="21">
    <source>
        <dbReference type="PIRSR" id="PIRSR000006-2"/>
    </source>
</evidence>